<evidence type="ECO:0000313" key="7">
    <source>
        <dbReference type="Proteomes" id="UP000512167"/>
    </source>
</evidence>
<evidence type="ECO:0000259" key="5">
    <source>
        <dbReference type="PROSITE" id="PS50893"/>
    </source>
</evidence>
<keyword evidence="2" id="KW-0813">Transport</keyword>
<proteinExistence type="inferred from homology"/>
<dbReference type="GO" id="GO:0016887">
    <property type="term" value="F:ATP hydrolysis activity"/>
    <property type="evidence" value="ECO:0007669"/>
    <property type="project" value="InterPro"/>
</dbReference>
<dbReference type="PROSITE" id="PS50893">
    <property type="entry name" value="ABC_TRANSPORTER_2"/>
    <property type="match status" value="1"/>
</dbReference>
<dbReference type="EMBL" id="CP051151">
    <property type="protein sequence ID" value="QLY40907.1"/>
    <property type="molecule type" value="Genomic_DNA"/>
</dbReference>
<feature type="domain" description="ABC transporter" evidence="5">
    <location>
        <begin position="2"/>
        <end position="228"/>
    </location>
</feature>
<evidence type="ECO:0000256" key="3">
    <source>
        <dbReference type="ARBA" id="ARBA00022741"/>
    </source>
</evidence>
<dbReference type="InterPro" id="IPR017871">
    <property type="entry name" value="ABC_transporter-like_CS"/>
</dbReference>
<name>A0A7L6N6M8_9MOLU</name>
<accession>A0A7L6N6M8</accession>
<dbReference type="InterPro" id="IPR050763">
    <property type="entry name" value="ABC_transporter_ATP-binding"/>
</dbReference>
<dbReference type="SUPFAM" id="SSF52540">
    <property type="entry name" value="P-loop containing nucleoside triphosphate hydrolases"/>
    <property type="match status" value="1"/>
</dbReference>
<dbReference type="InterPro" id="IPR003439">
    <property type="entry name" value="ABC_transporter-like_ATP-bd"/>
</dbReference>
<dbReference type="RefSeq" id="WP_312031761.1">
    <property type="nucleotide sequence ID" value="NZ_CP051151.1"/>
</dbReference>
<keyword evidence="4 6" id="KW-0067">ATP-binding</keyword>
<reference evidence="6 7" key="1">
    <citation type="submission" date="2020-04" db="EMBL/GenBank/DDBJ databases">
        <authorList>
            <person name="Zheng R.K."/>
            <person name="Sun C.M."/>
        </authorList>
    </citation>
    <scope>NUCLEOTIDE SEQUENCE [LARGE SCALE GENOMIC DNA]</scope>
    <source>
        <strain evidence="7">zrk29</strain>
    </source>
</reference>
<dbReference type="Gene3D" id="3.40.50.300">
    <property type="entry name" value="P-loop containing nucleotide triphosphate hydrolases"/>
    <property type="match status" value="1"/>
</dbReference>
<evidence type="ECO:0000313" key="6">
    <source>
        <dbReference type="EMBL" id="QLY40907.1"/>
    </source>
</evidence>
<organism evidence="6 7">
    <name type="scientific">Hujiaoplasma nucleasis</name>
    <dbReference type="NCBI Taxonomy" id="2725268"/>
    <lineage>
        <taxon>Bacteria</taxon>
        <taxon>Bacillati</taxon>
        <taxon>Mycoplasmatota</taxon>
        <taxon>Mollicutes</taxon>
        <taxon>Candidatus Izemoplasmatales</taxon>
        <taxon>Hujiaoplasmataceae</taxon>
        <taxon>Hujiaoplasma</taxon>
    </lineage>
</organism>
<dbReference type="SMART" id="SM00382">
    <property type="entry name" value="AAA"/>
    <property type="match status" value="1"/>
</dbReference>
<protein>
    <submittedName>
        <fullName evidence="6">ABC transporter ATP-binding protein</fullName>
    </submittedName>
</protein>
<dbReference type="Proteomes" id="UP000512167">
    <property type="component" value="Chromosome"/>
</dbReference>
<sequence length="292" mass="33717">MIYTKDLSKYYNKKSRGIIDLSLDIKEGEIFGFIGPNGAGKSTTVRTLLNFIFPTSGQGKIMDLDIVKDSVLIRKNVGYVPSEVHYYNDMIVEDFLKYSTDYYTDDYQERLYELSDKLELDLKRKIGDLSFGNKKKVAIVLALVYQPKILIFDEPTSGLDPLIQSVFFELLKKEKERGTTIFFSSHVLSDVQKICDRVGIIKEGRLIKVETIDDILKNKAKNVRIQSDDFNLIEDEHVIDLNIVNNRYHFTFTGNISDLLKKIADYHIEDISITEPTLEEIFMHYYDMGDQS</sequence>
<dbReference type="Pfam" id="PF13732">
    <property type="entry name" value="DrrA1-3_C"/>
    <property type="match status" value="1"/>
</dbReference>
<evidence type="ECO:0000256" key="2">
    <source>
        <dbReference type="ARBA" id="ARBA00022448"/>
    </source>
</evidence>
<dbReference type="InterPro" id="IPR003593">
    <property type="entry name" value="AAA+_ATPase"/>
</dbReference>
<dbReference type="InterPro" id="IPR027417">
    <property type="entry name" value="P-loop_NTPase"/>
</dbReference>
<keyword evidence="7" id="KW-1185">Reference proteome</keyword>
<dbReference type="PANTHER" id="PTHR42711">
    <property type="entry name" value="ABC TRANSPORTER ATP-BINDING PROTEIN"/>
    <property type="match status" value="1"/>
</dbReference>
<gene>
    <name evidence="6" type="ORF">HF295_08575</name>
</gene>
<dbReference type="GO" id="GO:0005524">
    <property type="term" value="F:ATP binding"/>
    <property type="evidence" value="ECO:0007669"/>
    <property type="project" value="UniProtKB-KW"/>
</dbReference>
<keyword evidence="3" id="KW-0547">Nucleotide-binding</keyword>
<dbReference type="PANTHER" id="PTHR42711:SF5">
    <property type="entry name" value="ABC TRANSPORTER ATP-BINDING PROTEIN NATA"/>
    <property type="match status" value="1"/>
</dbReference>
<dbReference type="CDD" id="cd03230">
    <property type="entry name" value="ABC_DR_subfamily_A"/>
    <property type="match status" value="1"/>
</dbReference>
<dbReference type="Pfam" id="PF00005">
    <property type="entry name" value="ABC_tran"/>
    <property type="match status" value="1"/>
</dbReference>
<dbReference type="AlphaFoldDB" id="A0A7L6N6M8"/>
<evidence type="ECO:0000256" key="1">
    <source>
        <dbReference type="ARBA" id="ARBA00005417"/>
    </source>
</evidence>
<dbReference type="KEGG" id="tbk:HF295_08575"/>
<evidence type="ECO:0000256" key="4">
    <source>
        <dbReference type="ARBA" id="ARBA00022840"/>
    </source>
</evidence>
<comment type="similarity">
    <text evidence="1">Belongs to the ABC transporter superfamily.</text>
</comment>
<dbReference type="InterPro" id="IPR025302">
    <property type="entry name" value="DrrA1/2-like_C"/>
</dbReference>
<dbReference type="PROSITE" id="PS00211">
    <property type="entry name" value="ABC_TRANSPORTER_1"/>
    <property type="match status" value="1"/>
</dbReference>